<dbReference type="InterPro" id="IPR020843">
    <property type="entry name" value="ER"/>
</dbReference>
<dbReference type="GO" id="GO:0008270">
    <property type="term" value="F:zinc ion binding"/>
    <property type="evidence" value="ECO:0007669"/>
    <property type="project" value="InterPro"/>
</dbReference>
<keyword evidence="1" id="KW-0560">Oxidoreductase</keyword>
<evidence type="ECO:0000313" key="5">
    <source>
        <dbReference type="Proteomes" id="UP000053558"/>
    </source>
</evidence>
<dbReference type="OMA" id="YASACHF"/>
<dbReference type="SMART" id="SM00829">
    <property type="entry name" value="PKS_ER"/>
    <property type="match status" value="1"/>
</dbReference>
<dbReference type="SUPFAM" id="SSF50129">
    <property type="entry name" value="GroES-like"/>
    <property type="match status" value="1"/>
</dbReference>
<dbReference type="InterPro" id="IPR011032">
    <property type="entry name" value="GroES-like_sf"/>
</dbReference>
<dbReference type="PANTHER" id="PTHR45348">
    <property type="entry name" value="HYPOTHETICAL OXIDOREDUCTASE (EUROFUNG)"/>
    <property type="match status" value="1"/>
</dbReference>
<protein>
    <submittedName>
        <fullName evidence="4">GroES-like protein</fullName>
    </submittedName>
</protein>
<keyword evidence="2" id="KW-0479">Metal-binding</keyword>
<feature type="domain" description="Enoyl reductase (ER)" evidence="3">
    <location>
        <begin position="14"/>
        <end position="337"/>
    </location>
</feature>
<dbReference type="OrthoDB" id="3233595at2759"/>
<proteinExistence type="inferred from homology"/>
<dbReference type="Proteomes" id="UP000053558">
    <property type="component" value="Unassembled WGS sequence"/>
</dbReference>
<dbReference type="KEGG" id="cput:CONPUDRAFT_81119"/>
<dbReference type="InterPro" id="IPR002328">
    <property type="entry name" value="ADH_Zn_CS"/>
</dbReference>
<dbReference type="SUPFAM" id="SSF51735">
    <property type="entry name" value="NAD(P)-binding Rossmann-fold domains"/>
    <property type="match status" value="1"/>
</dbReference>
<dbReference type="GeneID" id="19210183"/>
<organism evidence="4 5">
    <name type="scientific">Coniophora puteana (strain RWD-64-598)</name>
    <name type="common">Brown rot fungus</name>
    <dbReference type="NCBI Taxonomy" id="741705"/>
    <lineage>
        <taxon>Eukaryota</taxon>
        <taxon>Fungi</taxon>
        <taxon>Dikarya</taxon>
        <taxon>Basidiomycota</taxon>
        <taxon>Agaricomycotina</taxon>
        <taxon>Agaricomycetes</taxon>
        <taxon>Agaricomycetidae</taxon>
        <taxon>Boletales</taxon>
        <taxon>Coniophorineae</taxon>
        <taxon>Coniophoraceae</taxon>
        <taxon>Coniophora</taxon>
    </lineage>
</organism>
<sequence length="342" mass="36926">MAKQQALFIETKQGPFVVDQRDIPTPGPGEVLIKEYATALNPVDWKIQEHVLWVQDYPAIVGHEGAGVVEAIGEGVTRFAKGDRVFHPALAGSDYASFQQYVLCPSSIIAKIPEKLSFEQAASITVGLSTSSVPLYQPPPLGLGYQPLWEGGRGKYQGLPILIIGGSTSVGQYAIQLVKLSGFHPIITTASLHNRKHLESLGASHVLDRKASLDTLAAEIKNITNIPLDVVFDTFASPETQKAGYDLLSPEGCLVRVQPQAFEPDEGSKKRILGVVGTVYENENREYGEKLFSNVTQMLVDGDIMPNDVEILSGGLHGVAAGLQMMKDGLVSAKKLVARPNE</sequence>
<keyword evidence="2" id="KW-0862">Zinc</keyword>
<comment type="similarity">
    <text evidence="2">Belongs to the zinc-containing alcohol dehydrogenase family.</text>
</comment>
<dbReference type="InterPro" id="IPR013149">
    <property type="entry name" value="ADH-like_C"/>
</dbReference>
<dbReference type="Gene3D" id="3.40.50.720">
    <property type="entry name" value="NAD(P)-binding Rossmann-like Domain"/>
    <property type="match status" value="1"/>
</dbReference>
<dbReference type="PANTHER" id="PTHR45348:SF2">
    <property type="entry name" value="ZINC-TYPE ALCOHOL DEHYDROGENASE-LIKE PROTEIN C2E1P3.01"/>
    <property type="match status" value="1"/>
</dbReference>
<dbReference type="GO" id="GO:0016651">
    <property type="term" value="F:oxidoreductase activity, acting on NAD(P)H"/>
    <property type="evidence" value="ECO:0007669"/>
    <property type="project" value="InterPro"/>
</dbReference>
<dbReference type="InterPro" id="IPR036291">
    <property type="entry name" value="NAD(P)-bd_dom_sf"/>
</dbReference>
<dbReference type="InterPro" id="IPR047122">
    <property type="entry name" value="Trans-enoyl_RdTase-like"/>
</dbReference>
<keyword evidence="5" id="KW-1185">Reference proteome</keyword>
<evidence type="ECO:0000256" key="1">
    <source>
        <dbReference type="ARBA" id="ARBA00023002"/>
    </source>
</evidence>
<gene>
    <name evidence="4" type="ORF">CONPUDRAFT_81119</name>
</gene>
<dbReference type="CDD" id="cd08249">
    <property type="entry name" value="enoyl_reductase_like"/>
    <property type="match status" value="1"/>
</dbReference>
<dbReference type="AlphaFoldDB" id="A0A5M3MWA6"/>
<dbReference type="EMBL" id="JH711576">
    <property type="protein sequence ID" value="EIW83024.1"/>
    <property type="molecule type" value="Genomic_DNA"/>
</dbReference>
<dbReference type="Gene3D" id="3.90.180.10">
    <property type="entry name" value="Medium-chain alcohol dehydrogenases, catalytic domain"/>
    <property type="match status" value="1"/>
</dbReference>
<dbReference type="Pfam" id="PF00107">
    <property type="entry name" value="ADH_zinc_N"/>
    <property type="match status" value="1"/>
</dbReference>
<evidence type="ECO:0000259" key="3">
    <source>
        <dbReference type="SMART" id="SM00829"/>
    </source>
</evidence>
<dbReference type="RefSeq" id="XP_007766525.1">
    <property type="nucleotide sequence ID" value="XM_007768335.1"/>
</dbReference>
<evidence type="ECO:0000256" key="2">
    <source>
        <dbReference type="RuleBase" id="RU361277"/>
    </source>
</evidence>
<dbReference type="Pfam" id="PF08240">
    <property type="entry name" value="ADH_N"/>
    <property type="match status" value="1"/>
</dbReference>
<reference evidence="5" key="1">
    <citation type="journal article" date="2012" name="Science">
        <title>The Paleozoic origin of enzymatic lignin decomposition reconstructed from 31 fungal genomes.</title>
        <authorList>
            <person name="Floudas D."/>
            <person name="Binder M."/>
            <person name="Riley R."/>
            <person name="Barry K."/>
            <person name="Blanchette R.A."/>
            <person name="Henrissat B."/>
            <person name="Martinez A.T."/>
            <person name="Otillar R."/>
            <person name="Spatafora J.W."/>
            <person name="Yadav J.S."/>
            <person name="Aerts A."/>
            <person name="Benoit I."/>
            <person name="Boyd A."/>
            <person name="Carlson A."/>
            <person name="Copeland A."/>
            <person name="Coutinho P.M."/>
            <person name="de Vries R.P."/>
            <person name="Ferreira P."/>
            <person name="Findley K."/>
            <person name="Foster B."/>
            <person name="Gaskell J."/>
            <person name="Glotzer D."/>
            <person name="Gorecki P."/>
            <person name="Heitman J."/>
            <person name="Hesse C."/>
            <person name="Hori C."/>
            <person name="Igarashi K."/>
            <person name="Jurgens J.A."/>
            <person name="Kallen N."/>
            <person name="Kersten P."/>
            <person name="Kohler A."/>
            <person name="Kuees U."/>
            <person name="Kumar T.K.A."/>
            <person name="Kuo A."/>
            <person name="LaButti K."/>
            <person name="Larrondo L.F."/>
            <person name="Lindquist E."/>
            <person name="Ling A."/>
            <person name="Lombard V."/>
            <person name="Lucas S."/>
            <person name="Lundell T."/>
            <person name="Martin R."/>
            <person name="McLaughlin D.J."/>
            <person name="Morgenstern I."/>
            <person name="Morin E."/>
            <person name="Murat C."/>
            <person name="Nagy L.G."/>
            <person name="Nolan M."/>
            <person name="Ohm R.A."/>
            <person name="Patyshakuliyeva A."/>
            <person name="Rokas A."/>
            <person name="Ruiz-Duenas F.J."/>
            <person name="Sabat G."/>
            <person name="Salamov A."/>
            <person name="Samejima M."/>
            <person name="Schmutz J."/>
            <person name="Slot J.C."/>
            <person name="St John F."/>
            <person name="Stenlid J."/>
            <person name="Sun H."/>
            <person name="Sun S."/>
            <person name="Syed K."/>
            <person name="Tsang A."/>
            <person name="Wiebenga A."/>
            <person name="Young D."/>
            <person name="Pisabarro A."/>
            <person name="Eastwood D.C."/>
            <person name="Martin F."/>
            <person name="Cullen D."/>
            <person name="Grigoriev I.V."/>
            <person name="Hibbett D.S."/>
        </authorList>
    </citation>
    <scope>NUCLEOTIDE SEQUENCE [LARGE SCALE GENOMIC DNA]</scope>
    <source>
        <strain evidence="5">RWD-64-598 SS2</strain>
    </source>
</reference>
<dbReference type="PROSITE" id="PS00059">
    <property type="entry name" value="ADH_ZINC"/>
    <property type="match status" value="1"/>
</dbReference>
<comment type="cofactor">
    <cofactor evidence="2">
        <name>Zn(2+)</name>
        <dbReference type="ChEBI" id="CHEBI:29105"/>
    </cofactor>
</comment>
<name>A0A5M3MWA6_CONPW</name>
<evidence type="ECO:0000313" key="4">
    <source>
        <dbReference type="EMBL" id="EIW83024.1"/>
    </source>
</evidence>
<accession>A0A5M3MWA6</accession>
<comment type="caution">
    <text evidence="4">The sequence shown here is derived from an EMBL/GenBank/DDBJ whole genome shotgun (WGS) entry which is preliminary data.</text>
</comment>
<dbReference type="InterPro" id="IPR013154">
    <property type="entry name" value="ADH-like_N"/>
</dbReference>